<keyword evidence="8" id="KW-1185">Reference proteome</keyword>
<keyword evidence="3 6" id="KW-0812">Transmembrane</keyword>
<evidence type="ECO:0000313" key="8">
    <source>
        <dbReference type="Proteomes" id="UP000031392"/>
    </source>
</evidence>
<dbReference type="AlphaFoldDB" id="A0A0B5CKB0"/>
<evidence type="ECO:0000256" key="4">
    <source>
        <dbReference type="ARBA" id="ARBA00022989"/>
    </source>
</evidence>
<dbReference type="EMBL" id="CP007726">
    <property type="protein sequence ID" value="AJE17789.1"/>
    <property type="molecule type" value="Genomic_DNA"/>
</dbReference>
<dbReference type="KEGG" id="nel:NELON_02095"/>
<sequence>MTLIARYLIKQLSITTLYAMFALLALYSFFDIVAEVGGVGEGGYTGIKMMQYVLLQIPDHAYQMMPLAVLIGGLIALSQLASNSEMTVIKTSGMSTKNIIAILLGFGLIFAAATALLGESVAPAANRYAQNLKTTAKNGKISTGAEGLWIKEQNNIINVREMLPDQSLRGIKVFRHDQNFKLAESWQAESAVIAADGGWKLANVRRSILDGDRVRTEKHDGEYWQAGIRGSLLDVLLVNPNQMSLTALTAYIKHLEDNKQQADNYKIEWWRKLMYPVATVVMALVALAFTPQSTRHGNMGLKLFAGICLGLAFHFAGRLFGFTSQLYGVPAFAAAMLPTAAFAAWAVWLIRKQERR</sequence>
<feature type="transmembrane region" description="Helical" evidence="6">
    <location>
        <begin position="273"/>
        <end position="291"/>
    </location>
</feature>
<evidence type="ECO:0000313" key="7">
    <source>
        <dbReference type="EMBL" id="AJE17789.1"/>
    </source>
</evidence>
<evidence type="ECO:0000256" key="2">
    <source>
        <dbReference type="ARBA" id="ARBA00022475"/>
    </source>
</evidence>
<dbReference type="InterPro" id="IPR030923">
    <property type="entry name" value="LptG"/>
</dbReference>
<dbReference type="PATRIC" id="fig|546263.7.peg.443"/>
<dbReference type="GO" id="GO:0055085">
    <property type="term" value="P:transmembrane transport"/>
    <property type="evidence" value="ECO:0007669"/>
    <property type="project" value="InterPro"/>
</dbReference>
<keyword evidence="4 6" id="KW-1133">Transmembrane helix</keyword>
<comment type="subcellular location">
    <subcellularLocation>
        <location evidence="1">Cell membrane</location>
        <topology evidence="1">Multi-pass membrane protein</topology>
    </subcellularLocation>
</comment>
<organism evidence="7 8">
    <name type="scientific">Neisseria elongata subsp. glycolytica ATCC 29315</name>
    <dbReference type="NCBI Taxonomy" id="546263"/>
    <lineage>
        <taxon>Bacteria</taxon>
        <taxon>Pseudomonadati</taxon>
        <taxon>Pseudomonadota</taxon>
        <taxon>Betaproteobacteria</taxon>
        <taxon>Neisseriales</taxon>
        <taxon>Neisseriaceae</taxon>
        <taxon>Neisseria</taxon>
    </lineage>
</organism>
<protein>
    <submittedName>
        <fullName evidence="7">Permease</fullName>
    </submittedName>
</protein>
<dbReference type="Pfam" id="PF03739">
    <property type="entry name" value="LptF_LptG"/>
    <property type="match status" value="1"/>
</dbReference>
<evidence type="ECO:0000256" key="5">
    <source>
        <dbReference type="ARBA" id="ARBA00023136"/>
    </source>
</evidence>
<dbReference type="RefSeq" id="WP_041961272.1">
    <property type="nucleotide sequence ID" value="NZ_CP007726.1"/>
</dbReference>
<feature type="transmembrane region" description="Helical" evidence="6">
    <location>
        <begin position="303"/>
        <end position="321"/>
    </location>
</feature>
<dbReference type="InterPro" id="IPR005495">
    <property type="entry name" value="LptG/LptF_permease"/>
</dbReference>
<dbReference type="Proteomes" id="UP000031392">
    <property type="component" value="Chromosome"/>
</dbReference>
<dbReference type="GO" id="GO:0015920">
    <property type="term" value="P:lipopolysaccharide transport"/>
    <property type="evidence" value="ECO:0007669"/>
    <property type="project" value="TreeGrafter"/>
</dbReference>
<feature type="transmembrane region" description="Helical" evidence="6">
    <location>
        <begin position="12"/>
        <end position="30"/>
    </location>
</feature>
<dbReference type="PANTHER" id="PTHR33529">
    <property type="entry name" value="SLR0882 PROTEIN-RELATED"/>
    <property type="match status" value="1"/>
</dbReference>
<keyword evidence="2" id="KW-1003">Cell membrane</keyword>
<keyword evidence="5 6" id="KW-0472">Membrane</keyword>
<feature type="transmembrane region" description="Helical" evidence="6">
    <location>
        <begin position="99"/>
        <end position="118"/>
    </location>
</feature>
<feature type="transmembrane region" description="Helical" evidence="6">
    <location>
        <begin position="60"/>
        <end position="78"/>
    </location>
</feature>
<evidence type="ECO:0000256" key="6">
    <source>
        <dbReference type="SAM" id="Phobius"/>
    </source>
</evidence>
<reference evidence="7 8" key="2">
    <citation type="journal article" date="2015" name="PLoS Genet.">
        <title>Common Cell Shape Evolution of Two Nasopharyngeal Pathogens.</title>
        <authorList>
            <person name="Veyrier F.J."/>
            <person name="Biais N."/>
            <person name="Morales P."/>
            <person name="Belkacem N."/>
            <person name="Guilhen C."/>
            <person name="Ranjeva S."/>
            <person name="Sismeiro O."/>
            <person name="Pehau-Arnaudet G."/>
            <person name="Rocha E.P."/>
            <person name="Werts C."/>
            <person name="Taha M.K."/>
            <person name="Boneca I.G."/>
        </authorList>
    </citation>
    <scope>NUCLEOTIDE SEQUENCE [LARGE SCALE GENOMIC DNA]</scope>
    <source>
        <strain evidence="7 8">ATCC 29315</strain>
    </source>
</reference>
<accession>A0A0B5CKB0</accession>
<proteinExistence type="predicted"/>
<dbReference type="GO" id="GO:0043190">
    <property type="term" value="C:ATP-binding cassette (ABC) transporter complex"/>
    <property type="evidence" value="ECO:0007669"/>
    <property type="project" value="InterPro"/>
</dbReference>
<dbReference type="PANTHER" id="PTHR33529:SF2">
    <property type="entry name" value="LIPOPOLYSACCHARIDE EXPORT SYSTEM PERMEASE PROTEIN LPTG"/>
    <property type="match status" value="1"/>
</dbReference>
<dbReference type="NCBIfam" id="TIGR04408">
    <property type="entry name" value="LptG_lptG"/>
    <property type="match status" value="1"/>
</dbReference>
<evidence type="ECO:0000256" key="3">
    <source>
        <dbReference type="ARBA" id="ARBA00022692"/>
    </source>
</evidence>
<feature type="transmembrane region" description="Helical" evidence="6">
    <location>
        <begin position="327"/>
        <end position="350"/>
    </location>
</feature>
<name>A0A0B5CKB0_NEIEG</name>
<dbReference type="HOGENOM" id="CLU_028799_1_1_4"/>
<gene>
    <name evidence="7" type="ORF">NELON_02095</name>
</gene>
<reference evidence="8" key="1">
    <citation type="submission" date="2014-05" db="EMBL/GenBank/DDBJ databases">
        <title>Complete Genome sequence of Neisseria elongata subsp. glycolytica.</title>
        <authorList>
            <person name="Veyrier F.J."/>
            <person name="Taha M.-K."/>
        </authorList>
    </citation>
    <scope>NUCLEOTIDE SEQUENCE [LARGE SCALE GENOMIC DNA]</scope>
    <source>
        <strain evidence="8">ATCC 29315</strain>
    </source>
</reference>
<evidence type="ECO:0000256" key="1">
    <source>
        <dbReference type="ARBA" id="ARBA00004651"/>
    </source>
</evidence>